<organism evidence="9 10">
    <name type="scientific">Mesorhizobium sanjuanii</name>
    <dbReference type="NCBI Taxonomy" id="2037900"/>
    <lineage>
        <taxon>Bacteria</taxon>
        <taxon>Pseudomonadati</taxon>
        <taxon>Pseudomonadota</taxon>
        <taxon>Alphaproteobacteria</taxon>
        <taxon>Hyphomicrobiales</taxon>
        <taxon>Phyllobacteriaceae</taxon>
        <taxon>Mesorhizobium</taxon>
    </lineage>
</organism>
<evidence type="ECO:0000256" key="2">
    <source>
        <dbReference type="ARBA" id="ARBA00022448"/>
    </source>
</evidence>
<comment type="caution">
    <text evidence="9">The sequence shown here is derived from an EMBL/GenBank/DDBJ whole genome shotgun (WGS) entry which is preliminary data.</text>
</comment>
<feature type="domain" description="Tripartite ATP-independent periplasmic transporters DctQ component" evidence="8">
    <location>
        <begin position="26"/>
        <end position="149"/>
    </location>
</feature>
<dbReference type="GO" id="GO:0022857">
    <property type="term" value="F:transmembrane transporter activity"/>
    <property type="evidence" value="ECO:0007669"/>
    <property type="project" value="UniProtKB-UniRule"/>
</dbReference>
<name>A0A2A6FA86_9HYPH</name>
<dbReference type="AlphaFoldDB" id="A0A2A6FA86"/>
<dbReference type="Pfam" id="PF04290">
    <property type="entry name" value="DctQ"/>
    <property type="match status" value="1"/>
</dbReference>
<evidence type="ECO:0000256" key="3">
    <source>
        <dbReference type="ARBA" id="ARBA00022475"/>
    </source>
</evidence>
<evidence type="ECO:0000256" key="6">
    <source>
        <dbReference type="ARBA" id="ARBA00023136"/>
    </source>
</evidence>
<feature type="transmembrane region" description="Helical" evidence="7">
    <location>
        <begin position="89"/>
        <end position="112"/>
    </location>
</feature>
<evidence type="ECO:0000256" key="1">
    <source>
        <dbReference type="ARBA" id="ARBA00004651"/>
    </source>
</evidence>
<dbReference type="EMBL" id="NWQG01000174">
    <property type="protein sequence ID" value="PDQ18653.1"/>
    <property type="molecule type" value="Genomic_DNA"/>
</dbReference>
<keyword evidence="2 7" id="KW-0813">Transport</keyword>
<feature type="transmembrane region" description="Helical" evidence="7">
    <location>
        <begin position="132"/>
        <end position="150"/>
    </location>
</feature>
<keyword evidence="5 7" id="KW-1133">Transmembrane helix</keyword>
<feature type="transmembrane region" description="Helical" evidence="7">
    <location>
        <begin position="12"/>
        <end position="32"/>
    </location>
</feature>
<gene>
    <name evidence="9" type="ORF">CN311_23755</name>
</gene>
<dbReference type="RefSeq" id="WP_097576112.1">
    <property type="nucleotide sequence ID" value="NZ_NWQG01000174.1"/>
</dbReference>
<feature type="transmembrane region" description="Helical" evidence="7">
    <location>
        <begin position="44"/>
        <end position="68"/>
    </location>
</feature>
<evidence type="ECO:0000256" key="7">
    <source>
        <dbReference type="RuleBase" id="RU369079"/>
    </source>
</evidence>
<evidence type="ECO:0000256" key="5">
    <source>
        <dbReference type="ARBA" id="ARBA00022989"/>
    </source>
</evidence>
<keyword evidence="4 7" id="KW-0812">Transmembrane</keyword>
<keyword evidence="3" id="KW-1003">Cell membrane</keyword>
<proteinExistence type="inferred from homology"/>
<accession>A0A2A6FA86</accession>
<keyword evidence="10" id="KW-1185">Reference proteome</keyword>
<keyword evidence="7" id="KW-0997">Cell inner membrane</keyword>
<evidence type="ECO:0000256" key="4">
    <source>
        <dbReference type="ARBA" id="ARBA00022692"/>
    </source>
</evidence>
<evidence type="ECO:0000259" key="8">
    <source>
        <dbReference type="Pfam" id="PF04290"/>
    </source>
</evidence>
<comment type="similarity">
    <text evidence="7">Belongs to the TRAP transporter small permease family.</text>
</comment>
<evidence type="ECO:0000313" key="10">
    <source>
        <dbReference type="Proteomes" id="UP000219182"/>
    </source>
</evidence>
<comment type="subcellular location">
    <subcellularLocation>
        <location evidence="7">Cell inner membrane</location>
        <topology evidence="7">Multi-pass membrane protein</topology>
    </subcellularLocation>
    <subcellularLocation>
        <location evidence="1">Cell membrane</location>
        <topology evidence="1">Multi-pass membrane protein</topology>
    </subcellularLocation>
</comment>
<protein>
    <recommendedName>
        <fullName evidence="7">TRAP transporter small permease protein</fullName>
    </recommendedName>
</protein>
<evidence type="ECO:0000313" key="9">
    <source>
        <dbReference type="EMBL" id="PDQ18653.1"/>
    </source>
</evidence>
<dbReference type="InterPro" id="IPR055348">
    <property type="entry name" value="DctQ"/>
</dbReference>
<comment type="function">
    <text evidence="7">Part of the tripartite ATP-independent periplasmic (TRAP) transport system.</text>
</comment>
<dbReference type="GO" id="GO:0005886">
    <property type="term" value="C:plasma membrane"/>
    <property type="evidence" value="ECO:0007669"/>
    <property type="project" value="UniProtKB-SubCell"/>
</dbReference>
<sequence length="170" mass="18702">MDRLFAAIGKLSLALAAVAKVVLGLIIVAVVADVCVRNLGLRPLAWAVSATEYGLLYAAFLPMPWLVHSKGHVFVEFLRKALPVRARAVLERLVYLACVAVSLYLGSVALVSLTGAVSGGEYETRSFDMPKWLVFLPIMLAFYLSALEWLRYLLGRDTLYTLDPLEMEGL</sequence>
<keyword evidence="6 7" id="KW-0472">Membrane</keyword>
<reference evidence="9 10" key="1">
    <citation type="submission" date="2017-09" db="EMBL/GenBank/DDBJ databases">
        <title>Mesorhizobum sanjuanii sp. nov. isolated from nodules of Lotus tenuis in saline-alkaline lowlands of Flooding Pampa.</title>
        <authorList>
            <person name="Sannazzaro A.I."/>
            <person name="Torres Tejerizo G.A."/>
            <person name="Fontana F."/>
            <person name="Cumpa Velazquez L.M."/>
            <person name="Hansen L."/>
            <person name="Pistorio M."/>
            <person name="Estrella M.J."/>
        </authorList>
    </citation>
    <scope>NUCLEOTIDE SEQUENCE [LARGE SCALE GENOMIC DNA]</scope>
    <source>
        <strain evidence="9 10">BSA136</strain>
    </source>
</reference>
<comment type="subunit">
    <text evidence="7">The complex comprises the extracytoplasmic solute receptor protein and the two transmembrane proteins.</text>
</comment>
<dbReference type="Proteomes" id="UP000219182">
    <property type="component" value="Unassembled WGS sequence"/>
</dbReference>